<keyword evidence="1" id="KW-0472">Membrane</keyword>
<feature type="transmembrane region" description="Helical" evidence="1">
    <location>
        <begin position="303"/>
        <end position="321"/>
    </location>
</feature>
<keyword evidence="3" id="KW-1185">Reference proteome</keyword>
<accession>A0AAN9N3G1</accession>
<organism evidence="2 3">
    <name type="scientific">Canavalia gladiata</name>
    <name type="common">Sword bean</name>
    <name type="synonym">Dolichos gladiatus</name>
    <dbReference type="NCBI Taxonomy" id="3824"/>
    <lineage>
        <taxon>Eukaryota</taxon>
        <taxon>Viridiplantae</taxon>
        <taxon>Streptophyta</taxon>
        <taxon>Embryophyta</taxon>
        <taxon>Tracheophyta</taxon>
        <taxon>Spermatophyta</taxon>
        <taxon>Magnoliopsida</taxon>
        <taxon>eudicotyledons</taxon>
        <taxon>Gunneridae</taxon>
        <taxon>Pentapetalae</taxon>
        <taxon>rosids</taxon>
        <taxon>fabids</taxon>
        <taxon>Fabales</taxon>
        <taxon>Fabaceae</taxon>
        <taxon>Papilionoideae</taxon>
        <taxon>50 kb inversion clade</taxon>
        <taxon>NPAAA clade</taxon>
        <taxon>indigoferoid/millettioid clade</taxon>
        <taxon>Phaseoleae</taxon>
        <taxon>Canavalia</taxon>
    </lineage>
</organism>
<gene>
    <name evidence="2" type="ORF">VNO77_05119</name>
</gene>
<keyword evidence="1" id="KW-0812">Transmembrane</keyword>
<comment type="caution">
    <text evidence="2">The sequence shown here is derived from an EMBL/GenBank/DDBJ whole genome shotgun (WGS) entry which is preliminary data.</text>
</comment>
<dbReference type="PANTHER" id="PTHR35630:SF1">
    <property type="entry name" value="LEGUMINOSIN GROUP486 SECRETED PEPTIDE"/>
    <property type="match status" value="1"/>
</dbReference>
<keyword evidence="1" id="KW-1133">Transmembrane helix</keyword>
<evidence type="ECO:0000313" key="3">
    <source>
        <dbReference type="Proteomes" id="UP001367508"/>
    </source>
</evidence>
<reference evidence="2 3" key="1">
    <citation type="submission" date="2024-01" db="EMBL/GenBank/DDBJ databases">
        <title>The genomes of 5 underutilized Papilionoideae crops provide insights into root nodulation and disease resistanc.</title>
        <authorList>
            <person name="Jiang F."/>
        </authorList>
    </citation>
    <scope>NUCLEOTIDE SEQUENCE [LARGE SCALE GENOMIC DNA]</scope>
    <source>
        <strain evidence="2">LVBAO_FW01</strain>
        <tissue evidence="2">Leaves</tissue>
    </source>
</reference>
<dbReference type="PANTHER" id="PTHR35630">
    <property type="entry name" value="LEGUMINOSIN GROUP486 SECRETED PEPTIDE"/>
    <property type="match status" value="1"/>
</dbReference>
<dbReference type="EMBL" id="JAYMYQ010000001">
    <property type="protein sequence ID" value="KAK7362994.1"/>
    <property type="molecule type" value="Genomic_DNA"/>
</dbReference>
<dbReference type="AlphaFoldDB" id="A0AAN9N3G1"/>
<sequence>MLFITVCSRWWESWYMDNLLGLGRLSCILASFNKVAQLCYPWHCFTTILVLGKSCSWVSRLSDRFINTNRIAIVKVCTSNNPRQPPSWLKRKRYHELHASFDHNFKVCFNAEDHCNLEPTWNSCKRRPKNLMRLCDSAHLLLYSFLRGDVEGLREDPNLFLLPRRNASITIRVHVGIPKSSVVHPFQVAFDCFSANFNLNADGRHEWTVTYDTDLEHCGAVNTGTQEPIWQYISMHTRNRSRVSLLPRVDNGMIVAFIAKKGWNQRRLVQNMYKEVQLIWQSSGNGQFMEACNLSFKMRISKLVLIFFALILACGFCNASVDIRVHVGIPKGPDYFLVDFHCFSANFQLRADERYEWKVRGNYLERCGAVHSLTNLAVYFSAFDDREDRPHTLIYWAIKSDGVYRSYDQKLWVKKSGWAP</sequence>
<name>A0AAN9N3G1_CANGL</name>
<evidence type="ECO:0000256" key="1">
    <source>
        <dbReference type="SAM" id="Phobius"/>
    </source>
</evidence>
<evidence type="ECO:0000313" key="2">
    <source>
        <dbReference type="EMBL" id="KAK7362994.1"/>
    </source>
</evidence>
<proteinExistence type="predicted"/>
<protein>
    <submittedName>
        <fullName evidence="2">Uncharacterized protein</fullName>
    </submittedName>
</protein>
<dbReference type="Proteomes" id="UP001367508">
    <property type="component" value="Unassembled WGS sequence"/>
</dbReference>